<dbReference type="EMBL" id="JAGIOF010000001">
    <property type="protein sequence ID" value="MBP2387472.1"/>
    <property type="molecule type" value="Genomic_DNA"/>
</dbReference>
<dbReference type="EC" id="3.2.1.22" evidence="1"/>
<accession>A0ABS4XG75</accession>
<comment type="caution">
    <text evidence="1">The sequence shown here is derived from an EMBL/GenBank/DDBJ whole genome shotgun (WGS) entry which is preliminary data.</text>
</comment>
<dbReference type="GO" id="GO:0004557">
    <property type="term" value="F:alpha-galactosidase activity"/>
    <property type="evidence" value="ECO:0007669"/>
    <property type="project" value="UniProtKB-EC"/>
</dbReference>
<keyword evidence="1" id="KW-0326">Glycosidase</keyword>
<keyword evidence="1" id="KW-0378">Hydrolase</keyword>
<name>A0ABS4XG75_9MICC</name>
<dbReference type="Pfam" id="PF02065">
    <property type="entry name" value="Melibiase"/>
    <property type="match status" value="1"/>
</dbReference>
<gene>
    <name evidence="1" type="ORF">JOF47_002983</name>
</gene>
<dbReference type="InterPro" id="IPR002252">
    <property type="entry name" value="Glyco_hydro_36"/>
</dbReference>
<dbReference type="InterPro" id="IPR017853">
    <property type="entry name" value="GH"/>
</dbReference>
<dbReference type="Proteomes" id="UP001296993">
    <property type="component" value="Unassembled WGS sequence"/>
</dbReference>
<keyword evidence="2" id="KW-1185">Reference proteome</keyword>
<dbReference type="SUPFAM" id="SSF51445">
    <property type="entry name" value="(Trans)glycosidases"/>
    <property type="match status" value="1"/>
</dbReference>
<organism evidence="1 2">
    <name type="scientific">Paeniglutamicibacter kerguelensis</name>
    <dbReference type="NCBI Taxonomy" id="254788"/>
    <lineage>
        <taxon>Bacteria</taxon>
        <taxon>Bacillati</taxon>
        <taxon>Actinomycetota</taxon>
        <taxon>Actinomycetes</taxon>
        <taxon>Micrococcales</taxon>
        <taxon>Micrococcaceae</taxon>
        <taxon>Paeniglutamicibacter</taxon>
    </lineage>
</organism>
<sequence length="579" mass="63531">MITIWEPHAPQATTDGPTELSAGGLNLSIYNGVATYKTIEDGVIEIEATGNGPVRIDWRFPCTAATAYWSPEGSSSRWLPAAWMKPHANTLARGSAVGSLIGTGDKNICSFAAMETEAMVSAGVIEELGEFRVWIQAENNLTVRIDTSDKHYAQSLASFAAWWGEGKSYHVPSAARKPAYSTWYSMHQNISPEGVESQAKLAKEVGCEVIIVDDGWMTTDRTRGYGHCGEWNPISLPDTAAHVARVHDIGLEYMLWYAIPFVGWDSPVWDKFKDYGLRNLEHMQAIVVDPRYPMVREYLAERLSRAVSEWGMDGLKVDFVDWFATPDAPVAGPEADCADVSEGVQRLLSEVHARITAANPEAMVEHRQPYVSHGLWPYTSMIRATDCPLSPHENRQRIADLRMTQGPLAIHADMLMWHTEETPEQVAVHLINVLFSVPQISVALETQSPEQIATIKFWLGIFSKYEDLLQLSIIEPARPELGYPMIRGAHGDAVVVARYAPLPISVPESGWSTFLVANADADSQVILTGGPAAEVRATVQDSQGREVTSEMVSFEQNVATVSVPLGGLLTLSIDGAEGA</sequence>
<protein>
    <submittedName>
        <fullName evidence="1">Alpha-galactosidase</fullName>
        <ecNumber evidence="1">3.2.1.22</ecNumber>
    </submittedName>
</protein>
<dbReference type="InterPro" id="IPR013785">
    <property type="entry name" value="Aldolase_TIM"/>
</dbReference>
<dbReference type="Gene3D" id="3.20.20.70">
    <property type="entry name" value="Aldolase class I"/>
    <property type="match status" value="1"/>
</dbReference>
<dbReference type="RefSeq" id="WP_209999748.1">
    <property type="nucleotide sequence ID" value="NZ_BAAAJY010000011.1"/>
</dbReference>
<dbReference type="PANTHER" id="PTHR43053">
    <property type="entry name" value="GLYCOSIDASE FAMILY 31"/>
    <property type="match status" value="1"/>
</dbReference>
<reference evidence="1 2" key="1">
    <citation type="submission" date="2021-03" db="EMBL/GenBank/DDBJ databases">
        <title>Sequencing the genomes of 1000 actinobacteria strains.</title>
        <authorList>
            <person name="Klenk H.-P."/>
        </authorList>
    </citation>
    <scope>NUCLEOTIDE SEQUENCE [LARGE SCALE GENOMIC DNA]</scope>
    <source>
        <strain evidence="1 2">DSM 15797</strain>
    </source>
</reference>
<dbReference type="CDD" id="cd14791">
    <property type="entry name" value="GH36"/>
    <property type="match status" value="1"/>
</dbReference>
<evidence type="ECO:0000313" key="1">
    <source>
        <dbReference type="EMBL" id="MBP2387472.1"/>
    </source>
</evidence>
<proteinExistence type="predicted"/>
<evidence type="ECO:0000313" key="2">
    <source>
        <dbReference type="Proteomes" id="UP001296993"/>
    </source>
</evidence>
<dbReference type="InterPro" id="IPR050985">
    <property type="entry name" value="Alpha-glycosidase_related"/>
</dbReference>